<dbReference type="InterPro" id="IPR010982">
    <property type="entry name" value="Lambda_DNA-bd_dom_sf"/>
</dbReference>
<evidence type="ECO:0000259" key="1">
    <source>
        <dbReference type="PROSITE" id="PS50943"/>
    </source>
</evidence>
<dbReference type="SUPFAM" id="SSF47413">
    <property type="entry name" value="lambda repressor-like DNA-binding domains"/>
    <property type="match status" value="1"/>
</dbReference>
<proteinExistence type="predicted"/>
<name>A0A2D0NH46_FLAN2</name>
<dbReference type="Pfam" id="PF01381">
    <property type="entry name" value="HTH_3"/>
    <property type="match status" value="1"/>
</dbReference>
<keyword evidence="3" id="KW-1185">Reference proteome</keyword>
<evidence type="ECO:0000313" key="2">
    <source>
        <dbReference type="EMBL" id="PHN07824.1"/>
    </source>
</evidence>
<dbReference type="GO" id="GO:0003677">
    <property type="term" value="F:DNA binding"/>
    <property type="evidence" value="ECO:0007669"/>
    <property type="project" value="InterPro"/>
</dbReference>
<dbReference type="AlphaFoldDB" id="A0A2D0NH46"/>
<gene>
    <name evidence="2" type="ORF">CRP01_04695</name>
</gene>
<protein>
    <submittedName>
        <fullName evidence="2">Transcriptional regulator</fullName>
    </submittedName>
</protein>
<dbReference type="Gene3D" id="1.10.260.40">
    <property type="entry name" value="lambda repressor-like DNA-binding domains"/>
    <property type="match status" value="1"/>
</dbReference>
<feature type="domain" description="HTH cro/C1-type" evidence="1">
    <location>
        <begin position="17"/>
        <end position="71"/>
    </location>
</feature>
<sequence length="85" mass="9674">MKDPQIEQLLSLVGERLKALRKAKGYSNYEQFAYENNIGRAQYGRYEKGSDLRLSSLFRVLQAMDISPADFFAEGFESPLPPTPN</sequence>
<dbReference type="OrthoDB" id="674942at2"/>
<dbReference type="EMBL" id="PDUD01000005">
    <property type="protein sequence ID" value="PHN07824.1"/>
    <property type="molecule type" value="Genomic_DNA"/>
</dbReference>
<dbReference type="InterPro" id="IPR001387">
    <property type="entry name" value="Cro/C1-type_HTH"/>
</dbReference>
<dbReference type="CDD" id="cd00093">
    <property type="entry name" value="HTH_XRE"/>
    <property type="match status" value="1"/>
</dbReference>
<dbReference type="PROSITE" id="PS50943">
    <property type="entry name" value="HTH_CROC1"/>
    <property type="match status" value="1"/>
</dbReference>
<dbReference type="SMART" id="SM00530">
    <property type="entry name" value="HTH_XRE"/>
    <property type="match status" value="1"/>
</dbReference>
<dbReference type="Proteomes" id="UP000223913">
    <property type="component" value="Unassembled WGS sequence"/>
</dbReference>
<accession>A0A2D0NH46</accession>
<organism evidence="2 3">
    <name type="scientific">Flavilitoribacter nigricans (strain ATCC 23147 / DSM 23189 / NBRC 102662 / NCIMB 1420 / SS-2)</name>
    <name type="common">Lewinella nigricans</name>
    <dbReference type="NCBI Taxonomy" id="1122177"/>
    <lineage>
        <taxon>Bacteria</taxon>
        <taxon>Pseudomonadati</taxon>
        <taxon>Bacteroidota</taxon>
        <taxon>Saprospiria</taxon>
        <taxon>Saprospirales</taxon>
        <taxon>Lewinellaceae</taxon>
        <taxon>Flavilitoribacter</taxon>
    </lineage>
</organism>
<reference evidence="2 3" key="1">
    <citation type="submission" date="2017-10" db="EMBL/GenBank/DDBJ databases">
        <title>The draft genome sequence of Lewinella nigricans NBRC 102662.</title>
        <authorList>
            <person name="Wang K."/>
        </authorList>
    </citation>
    <scope>NUCLEOTIDE SEQUENCE [LARGE SCALE GENOMIC DNA]</scope>
    <source>
        <strain evidence="2 3">NBRC 102662</strain>
    </source>
</reference>
<dbReference type="RefSeq" id="WP_099148856.1">
    <property type="nucleotide sequence ID" value="NZ_PDUD01000005.1"/>
</dbReference>
<evidence type="ECO:0000313" key="3">
    <source>
        <dbReference type="Proteomes" id="UP000223913"/>
    </source>
</evidence>
<comment type="caution">
    <text evidence="2">The sequence shown here is derived from an EMBL/GenBank/DDBJ whole genome shotgun (WGS) entry which is preliminary data.</text>
</comment>